<gene>
    <name evidence="1" type="ORF">LTRI10_LOCUS32587</name>
</gene>
<evidence type="ECO:0008006" key="3">
    <source>
        <dbReference type="Google" id="ProtNLM"/>
    </source>
</evidence>
<keyword evidence="2" id="KW-1185">Reference proteome</keyword>
<accession>A0AAV2F0Z3</accession>
<organism evidence="1 2">
    <name type="scientific">Linum trigynum</name>
    <dbReference type="NCBI Taxonomy" id="586398"/>
    <lineage>
        <taxon>Eukaryota</taxon>
        <taxon>Viridiplantae</taxon>
        <taxon>Streptophyta</taxon>
        <taxon>Embryophyta</taxon>
        <taxon>Tracheophyta</taxon>
        <taxon>Spermatophyta</taxon>
        <taxon>Magnoliopsida</taxon>
        <taxon>eudicotyledons</taxon>
        <taxon>Gunneridae</taxon>
        <taxon>Pentapetalae</taxon>
        <taxon>rosids</taxon>
        <taxon>fabids</taxon>
        <taxon>Malpighiales</taxon>
        <taxon>Linaceae</taxon>
        <taxon>Linum</taxon>
    </lineage>
</organism>
<dbReference type="AlphaFoldDB" id="A0AAV2F0Z3"/>
<reference evidence="1 2" key="1">
    <citation type="submission" date="2024-04" db="EMBL/GenBank/DDBJ databases">
        <authorList>
            <person name="Fracassetti M."/>
        </authorList>
    </citation>
    <scope>NUCLEOTIDE SEQUENCE [LARGE SCALE GENOMIC DNA]</scope>
</reference>
<name>A0AAV2F0Z3_9ROSI</name>
<evidence type="ECO:0000313" key="2">
    <source>
        <dbReference type="Proteomes" id="UP001497516"/>
    </source>
</evidence>
<dbReference type="Proteomes" id="UP001497516">
    <property type="component" value="Chromosome 6"/>
</dbReference>
<sequence length="71" mass="7777">MTLARITPVMLVIGDRGVVVVTVILDHVLDCLRLYCHRLLHLERLVVAVLQGDKLFLAALVDTVTTIGDLG</sequence>
<protein>
    <recommendedName>
        <fullName evidence="3">Secreted protein</fullName>
    </recommendedName>
</protein>
<proteinExistence type="predicted"/>
<dbReference type="EMBL" id="OZ034819">
    <property type="protein sequence ID" value="CAL1391901.1"/>
    <property type="molecule type" value="Genomic_DNA"/>
</dbReference>
<evidence type="ECO:0000313" key="1">
    <source>
        <dbReference type="EMBL" id="CAL1391901.1"/>
    </source>
</evidence>